<evidence type="ECO:0000256" key="2">
    <source>
        <dbReference type="ARBA" id="ARBA00022692"/>
    </source>
</evidence>
<evidence type="ECO:0000313" key="7">
    <source>
        <dbReference type="EMBL" id="CAJ1957608.1"/>
    </source>
</evidence>
<evidence type="ECO:0000313" key="8">
    <source>
        <dbReference type="Proteomes" id="UP001295423"/>
    </source>
</evidence>
<feature type="transmembrane region" description="Helical" evidence="5">
    <location>
        <begin position="235"/>
        <end position="254"/>
    </location>
</feature>
<sequence length="410" mass="46585">METLSDNQEIVMSICMVVSGLLSMFGSTTIVYRVLRKDGGTKPFDRLMLGLSVFDVIASFSFVLTPFVLPRETSVRVWAFGNKVSCSVLGWLSQLSVGAAWYSCLISFFFLATLRLRISNVDFEVRFEPYMHGLTVFYFLFSATFGVVFDIYGENDLQLGCWVKEVPKGCDEDGGCLTITTSFFMGGLPLFFTLFALPINYVLTFSHVRKVLKFVARHNPIQAAHIRRLAEQGTLYVLAYFISYGPQLVIRILAAFLDYGRADEPSIYWLLALNSICYPLQGFLNMFVYSRPNFLRLRAAGMPFWEAVRAACFETDITQFLDRTGNLLQIRPSVHYDSSEEMEKYHSRVESRKSQTDLRVTHLLSQEFKAALGKTRMPEMVEFLSSENDEDIGSVEYQTEVVDSSEEARG</sequence>
<feature type="transmembrane region" description="Helical" evidence="5">
    <location>
        <begin position="99"/>
        <end position="118"/>
    </location>
</feature>
<keyword evidence="3 5" id="KW-1133">Transmembrane helix</keyword>
<feature type="domain" description="G-protein coupled receptors family 1 profile" evidence="6">
    <location>
        <begin position="26"/>
        <end position="289"/>
    </location>
</feature>
<keyword evidence="8" id="KW-1185">Reference proteome</keyword>
<comment type="caution">
    <text evidence="7">The sequence shown here is derived from an EMBL/GenBank/DDBJ whole genome shotgun (WGS) entry which is preliminary data.</text>
</comment>
<feature type="transmembrane region" description="Helical" evidence="5">
    <location>
        <begin position="183"/>
        <end position="203"/>
    </location>
</feature>
<dbReference type="SUPFAM" id="SSF81321">
    <property type="entry name" value="Family A G protein-coupled receptor-like"/>
    <property type="match status" value="1"/>
</dbReference>
<dbReference type="GO" id="GO:0005886">
    <property type="term" value="C:plasma membrane"/>
    <property type="evidence" value="ECO:0007669"/>
    <property type="project" value="TreeGrafter"/>
</dbReference>
<dbReference type="AlphaFoldDB" id="A0AAD2PVV3"/>
<keyword evidence="4 5" id="KW-0472">Membrane</keyword>
<keyword evidence="2 5" id="KW-0812">Transmembrane</keyword>
<reference evidence="7" key="1">
    <citation type="submission" date="2023-08" db="EMBL/GenBank/DDBJ databases">
        <authorList>
            <person name="Audoor S."/>
            <person name="Bilcke G."/>
        </authorList>
    </citation>
    <scope>NUCLEOTIDE SEQUENCE</scope>
</reference>
<dbReference type="Proteomes" id="UP001295423">
    <property type="component" value="Unassembled WGS sequence"/>
</dbReference>
<name>A0AAD2PVV3_9STRA</name>
<dbReference type="PANTHER" id="PTHR23112:SF0">
    <property type="entry name" value="TRANSMEMBRANE PROTEIN 116"/>
    <property type="match status" value="1"/>
</dbReference>
<feature type="transmembrane region" description="Helical" evidence="5">
    <location>
        <begin position="266"/>
        <end position="288"/>
    </location>
</feature>
<evidence type="ECO:0000256" key="3">
    <source>
        <dbReference type="ARBA" id="ARBA00022989"/>
    </source>
</evidence>
<feature type="transmembrane region" description="Helical" evidence="5">
    <location>
        <begin position="130"/>
        <end position="149"/>
    </location>
</feature>
<dbReference type="EMBL" id="CAKOGP040001947">
    <property type="protein sequence ID" value="CAJ1957608.1"/>
    <property type="molecule type" value="Genomic_DNA"/>
</dbReference>
<feature type="transmembrane region" description="Helical" evidence="5">
    <location>
        <begin position="47"/>
        <end position="69"/>
    </location>
</feature>
<proteinExistence type="predicted"/>
<evidence type="ECO:0000259" key="6">
    <source>
        <dbReference type="PROSITE" id="PS50262"/>
    </source>
</evidence>
<feature type="transmembrane region" description="Helical" evidence="5">
    <location>
        <begin position="12"/>
        <end position="35"/>
    </location>
</feature>
<evidence type="ECO:0000256" key="1">
    <source>
        <dbReference type="ARBA" id="ARBA00004141"/>
    </source>
</evidence>
<dbReference type="Gene3D" id="1.20.1070.10">
    <property type="entry name" value="Rhodopsin 7-helix transmembrane proteins"/>
    <property type="match status" value="1"/>
</dbReference>
<evidence type="ECO:0000256" key="5">
    <source>
        <dbReference type="SAM" id="Phobius"/>
    </source>
</evidence>
<protein>
    <recommendedName>
        <fullName evidence="6">G-protein coupled receptors family 1 profile domain-containing protein</fullName>
    </recommendedName>
</protein>
<gene>
    <name evidence="7" type="ORF">CYCCA115_LOCUS16795</name>
</gene>
<comment type="subcellular location">
    <subcellularLocation>
        <location evidence="1">Membrane</location>
        <topology evidence="1">Multi-pass membrane protein</topology>
    </subcellularLocation>
</comment>
<dbReference type="PROSITE" id="PS50262">
    <property type="entry name" value="G_PROTEIN_RECEP_F1_2"/>
    <property type="match status" value="1"/>
</dbReference>
<dbReference type="GO" id="GO:0007189">
    <property type="term" value="P:adenylate cyclase-activating G protein-coupled receptor signaling pathway"/>
    <property type="evidence" value="ECO:0007669"/>
    <property type="project" value="TreeGrafter"/>
</dbReference>
<organism evidence="7 8">
    <name type="scientific">Cylindrotheca closterium</name>
    <dbReference type="NCBI Taxonomy" id="2856"/>
    <lineage>
        <taxon>Eukaryota</taxon>
        <taxon>Sar</taxon>
        <taxon>Stramenopiles</taxon>
        <taxon>Ochrophyta</taxon>
        <taxon>Bacillariophyta</taxon>
        <taxon>Bacillariophyceae</taxon>
        <taxon>Bacillariophycidae</taxon>
        <taxon>Bacillariales</taxon>
        <taxon>Bacillariaceae</taxon>
        <taxon>Cylindrotheca</taxon>
    </lineage>
</organism>
<dbReference type="InterPro" id="IPR017452">
    <property type="entry name" value="GPCR_Rhodpsn_7TM"/>
</dbReference>
<dbReference type="GO" id="GO:0004930">
    <property type="term" value="F:G protein-coupled receptor activity"/>
    <property type="evidence" value="ECO:0007669"/>
    <property type="project" value="TreeGrafter"/>
</dbReference>
<accession>A0AAD2PVV3</accession>
<dbReference type="PANTHER" id="PTHR23112">
    <property type="entry name" value="G PROTEIN-COUPLED RECEPTOR 157-RELATED"/>
    <property type="match status" value="1"/>
</dbReference>
<evidence type="ECO:0000256" key="4">
    <source>
        <dbReference type="ARBA" id="ARBA00023136"/>
    </source>
</evidence>